<keyword evidence="1" id="KW-0472">Membrane</keyword>
<name>A0A369AK22_9BURK</name>
<dbReference type="InterPro" id="IPR032314">
    <property type="entry name" value="DUF4845"/>
</dbReference>
<feature type="transmembrane region" description="Helical" evidence="1">
    <location>
        <begin position="12"/>
        <end position="33"/>
    </location>
</feature>
<keyword evidence="3" id="KW-1185">Reference proteome</keyword>
<keyword evidence="1" id="KW-1133">Transmembrane helix</keyword>
<dbReference type="EMBL" id="QPJU01000004">
    <property type="protein sequence ID" value="RCX09749.1"/>
    <property type="molecule type" value="Genomic_DNA"/>
</dbReference>
<keyword evidence="1" id="KW-0812">Transmembrane</keyword>
<proteinExistence type="predicted"/>
<accession>A0A369AK22</accession>
<evidence type="ECO:0000256" key="1">
    <source>
        <dbReference type="SAM" id="Phobius"/>
    </source>
</evidence>
<dbReference type="OrthoDB" id="9133279at2"/>
<dbReference type="Proteomes" id="UP000252174">
    <property type="component" value="Unassembled WGS sequence"/>
</dbReference>
<sequence length="122" mass="13686">MKLHSAKHAHRQRGITFFGLIFLVLFIVAAFAIGSQSVPIFLEYVAAKKAIEKARNETTVKGVRDAFDRAAAIDDINAIKGSDLEVTKVDDKVQVSFKYSREIHLVGPAYLVYRFEATTREK</sequence>
<dbReference type="RefSeq" id="WP_114483129.1">
    <property type="nucleotide sequence ID" value="NZ_QPJU01000004.1"/>
</dbReference>
<evidence type="ECO:0000313" key="3">
    <source>
        <dbReference type="Proteomes" id="UP000252174"/>
    </source>
</evidence>
<dbReference type="AlphaFoldDB" id="A0A369AK22"/>
<dbReference type="Pfam" id="PF16137">
    <property type="entry name" value="DUF4845"/>
    <property type="match status" value="1"/>
</dbReference>
<gene>
    <name evidence="2" type="ORF">DFR45_104112</name>
</gene>
<comment type="caution">
    <text evidence="2">The sequence shown here is derived from an EMBL/GenBank/DDBJ whole genome shotgun (WGS) entry which is preliminary data.</text>
</comment>
<protein>
    <submittedName>
        <fullName evidence="2">Uncharacterized protein DUF4845</fullName>
    </submittedName>
</protein>
<organism evidence="2 3">
    <name type="scientific">Extensimonas vulgaris</name>
    <dbReference type="NCBI Taxonomy" id="1031594"/>
    <lineage>
        <taxon>Bacteria</taxon>
        <taxon>Pseudomonadati</taxon>
        <taxon>Pseudomonadota</taxon>
        <taxon>Betaproteobacteria</taxon>
        <taxon>Burkholderiales</taxon>
        <taxon>Comamonadaceae</taxon>
        <taxon>Extensimonas</taxon>
    </lineage>
</organism>
<reference evidence="2 3" key="1">
    <citation type="submission" date="2018-07" db="EMBL/GenBank/DDBJ databases">
        <title>Genomic Encyclopedia of Type Strains, Phase IV (KMG-IV): sequencing the most valuable type-strain genomes for metagenomic binning, comparative biology and taxonomic classification.</title>
        <authorList>
            <person name="Goeker M."/>
        </authorList>
    </citation>
    <scope>NUCLEOTIDE SEQUENCE [LARGE SCALE GENOMIC DNA]</scope>
    <source>
        <strain evidence="2 3">DSM 100911</strain>
    </source>
</reference>
<evidence type="ECO:0000313" key="2">
    <source>
        <dbReference type="EMBL" id="RCX09749.1"/>
    </source>
</evidence>